<dbReference type="Proteomes" id="UP000019494">
    <property type="component" value="Unassembled WGS sequence"/>
</dbReference>
<evidence type="ECO:0000313" key="2">
    <source>
        <dbReference type="EMBL" id="EWT06232.1"/>
    </source>
</evidence>
<keyword evidence="1" id="KW-0812">Transmembrane</keyword>
<feature type="transmembrane region" description="Helical" evidence="1">
    <location>
        <begin position="38"/>
        <end position="59"/>
    </location>
</feature>
<proteinExistence type="predicted"/>
<comment type="caution">
    <text evidence="2">The sequence shown here is derived from an EMBL/GenBank/DDBJ whole genome shotgun (WGS) entry which is preliminary data.</text>
</comment>
<protein>
    <submittedName>
        <fullName evidence="2">Uncharacterized protein</fullName>
    </submittedName>
</protein>
<keyword evidence="1" id="KW-1133">Transmembrane helix</keyword>
<dbReference type="EMBL" id="AWQS01000058">
    <property type="protein sequence ID" value="EWT06232.1"/>
    <property type="molecule type" value="Genomic_DNA"/>
</dbReference>
<dbReference type="AlphaFoldDB" id="W9GM95"/>
<accession>W9GM95</accession>
<keyword evidence="1" id="KW-0472">Membrane</keyword>
<evidence type="ECO:0000256" key="1">
    <source>
        <dbReference type="SAM" id="Phobius"/>
    </source>
</evidence>
<name>W9GM95_9MICO</name>
<organism evidence="2 3">
    <name type="scientific">Intrasporangium chromatireducens Q5-1</name>
    <dbReference type="NCBI Taxonomy" id="584657"/>
    <lineage>
        <taxon>Bacteria</taxon>
        <taxon>Bacillati</taxon>
        <taxon>Actinomycetota</taxon>
        <taxon>Actinomycetes</taxon>
        <taxon>Micrococcales</taxon>
        <taxon>Intrasporangiaceae</taxon>
        <taxon>Intrasporangium</taxon>
    </lineage>
</organism>
<sequence>MAAVARAPQRTAARRPRGHLVRARWRPVLLGRRDDGQIGLLILGLFSIVALLIVGAIDVTAAQLARMRILDTADAIALDAADSLEESGAYRGGIGGAVLLSDASVLATASDHLARTPLPPGLTGWALVEGTGTPDGHTAVVRLQGQARLPMTGGIVSALGGSVTITVESRARAPLQ</sequence>
<dbReference type="RefSeq" id="WP_051518393.1">
    <property type="nucleotide sequence ID" value="NZ_AWQS01000058.1"/>
</dbReference>
<evidence type="ECO:0000313" key="3">
    <source>
        <dbReference type="Proteomes" id="UP000019494"/>
    </source>
</evidence>
<dbReference type="PATRIC" id="fig|584657.3.peg.1841"/>
<gene>
    <name evidence="2" type="ORF">N864_22975</name>
</gene>
<keyword evidence="3" id="KW-1185">Reference proteome</keyword>
<reference evidence="3" key="1">
    <citation type="submission" date="2013-08" db="EMBL/GenBank/DDBJ databases">
        <title>Intrasporangium oryzae NRRL B-24470.</title>
        <authorList>
            <person name="Liu H."/>
            <person name="Wang G."/>
        </authorList>
    </citation>
    <scope>NUCLEOTIDE SEQUENCE [LARGE SCALE GENOMIC DNA]</scope>
    <source>
        <strain evidence="3">Q5-1</strain>
    </source>
</reference>